<feature type="transmembrane region" description="Helical" evidence="1">
    <location>
        <begin position="25"/>
        <end position="44"/>
    </location>
</feature>
<feature type="transmembrane region" description="Helical" evidence="1">
    <location>
        <begin position="56"/>
        <end position="75"/>
    </location>
</feature>
<evidence type="ECO:0008006" key="4">
    <source>
        <dbReference type="Google" id="ProtNLM"/>
    </source>
</evidence>
<dbReference type="AlphaFoldDB" id="A0A3E4Z758"/>
<keyword evidence="1" id="KW-0472">Membrane</keyword>
<feature type="transmembrane region" description="Helical" evidence="1">
    <location>
        <begin position="87"/>
        <end position="108"/>
    </location>
</feature>
<protein>
    <recommendedName>
        <fullName evidence="4">Holin</fullName>
    </recommendedName>
</protein>
<dbReference type="Proteomes" id="UP000260814">
    <property type="component" value="Unassembled WGS sequence"/>
</dbReference>
<gene>
    <name evidence="2" type="ORF">DXB87_10765</name>
</gene>
<name>A0A3E4Z758_9BACT</name>
<dbReference type="EMBL" id="QSTW01000013">
    <property type="protein sequence ID" value="RGM90374.1"/>
    <property type="molecule type" value="Genomic_DNA"/>
</dbReference>
<reference evidence="2 3" key="1">
    <citation type="submission" date="2018-08" db="EMBL/GenBank/DDBJ databases">
        <title>A genome reference for cultivated species of the human gut microbiota.</title>
        <authorList>
            <person name="Zou Y."/>
            <person name="Xue W."/>
            <person name="Luo G."/>
        </authorList>
    </citation>
    <scope>NUCLEOTIDE SEQUENCE [LARGE SCALE GENOMIC DNA]</scope>
    <source>
        <strain evidence="2 3">OM06-2</strain>
    </source>
</reference>
<accession>A0A3E4Z758</accession>
<organism evidence="2 3">
    <name type="scientific">Phocaeicola plebeius</name>
    <dbReference type="NCBI Taxonomy" id="310297"/>
    <lineage>
        <taxon>Bacteria</taxon>
        <taxon>Pseudomonadati</taxon>
        <taxon>Bacteroidota</taxon>
        <taxon>Bacteroidia</taxon>
        <taxon>Bacteroidales</taxon>
        <taxon>Bacteroidaceae</taxon>
        <taxon>Phocaeicola</taxon>
    </lineage>
</organism>
<keyword evidence="1" id="KW-0812">Transmembrane</keyword>
<sequence length="123" mass="12825">MLISAVTVFAQGAVTSEPSTAGFVIDLGTFTGIVALISAIVTQILKVIPAISESKLAKIGVSVAVGMVVCVLAWALQLTPLLEGYQWWGTLIYGLAAGLSGCGFYDVVKAIAALFKDNTEEME</sequence>
<comment type="caution">
    <text evidence="2">The sequence shown here is derived from an EMBL/GenBank/DDBJ whole genome shotgun (WGS) entry which is preliminary data.</text>
</comment>
<keyword evidence="1" id="KW-1133">Transmembrane helix</keyword>
<evidence type="ECO:0000313" key="2">
    <source>
        <dbReference type="EMBL" id="RGM90374.1"/>
    </source>
</evidence>
<proteinExistence type="predicted"/>
<evidence type="ECO:0000256" key="1">
    <source>
        <dbReference type="SAM" id="Phobius"/>
    </source>
</evidence>
<evidence type="ECO:0000313" key="3">
    <source>
        <dbReference type="Proteomes" id="UP000260814"/>
    </source>
</evidence>